<feature type="transmembrane region" description="Helical" evidence="1">
    <location>
        <begin position="105"/>
        <end position="122"/>
    </location>
</feature>
<dbReference type="Pfam" id="PF07331">
    <property type="entry name" value="TctB"/>
    <property type="match status" value="1"/>
</dbReference>
<protein>
    <recommendedName>
        <fullName evidence="2">DUF1468 domain-containing protein</fullName>
    </recommendedName>
</protein>
<proteinExistence type="predicted"/>
<gene>
    <name evidence="3" type="ORF">CH338_16245</name>
</gene>
<sequence>MTADRGRDLVTGTLLLVVALVWIGLVLTTIPDAPGSPSSARTFPLASGIALAVLAGVVLVGAMVRTSAAPTQKAGPGLDALEWRGIAATFGFLAVYILLLKLTGFLIGTVVVLAAFLHLVLGKRSPWLLIGYPVGFALAIWLILGKLLAVYLPIGELINLF</sequence>
<reference evidence="3 4" key="1">
    <citation type="submission" date="2017-07" db="EMBL/GenBank/DDBJ databases">
        <title>Draft Genome Sequences of Select Purple Nonsulfur Bacteria.</title>
        <authorList>
            <person name="Lasarre B."/>
            <person name="Mckinlay J.B."/>
        </authorList>
    </citation>
    <scope>NUCLEOTIDE SEQUENCE [LARGE SCALE GENOMIC DNA]</scope>
    <source>
        <strain evidence="3 4">DSM 11907</strain>
    </source>
</reference>
<evidence type="ECO:0000259" key="2">
    <source>
        <dbReference type="Pfam" id="PF07331"/>
    </source>
</evidence>
<keyword evidence="1" id="KW-1133">Transmembrane helix</keyword>
<keyword evidence="4" id="KW-1185">Reference proteome</keyword>
<evidence type="ECO:0000256" key="1">
    <source>
        <dbReference type="SAM" id="Phobius"/>
    </source>
</evidence>
<feature type="transmembrane region" description="Helical" evidence="1">
    <location>
        <begin position="129"/>
        <end position="154"/>
    </location>
</feature>
<name>A0A327KIS9_9BRAD</name>
<evidence type="ECO:0000313" key="4">
    <source>
        <dbReference type="Proteomes" id="UP000248863"/>
    </source>
</evidence>
<comment type="caution">
    <text evidence="3">The sequence shown here is derived from an EMBL/GenBank/DDBJ whole genome shotgun (WGS) entry which is preliminary data.</text>
</comment>
<feature type="transmembrane region" description="Helical" evidence="1">
    <location>
        <begin position="81"/>
        <end position="99"/>
    </location>
</feature>
<feature type="transmembrane region" description="Helical" evidence="1">
    <location>
        <begin position="42"/>
        <end position="60"/>
    </location>
</feature>
<evidence type="ECO:0000313" key="3">
    <source>
        <dbReference type="EMBL" id="RAI37405.1"/>
    </source>
</evidence>
<dbReference type="EMBL" id="NPEU01000187">
    <property type="protein sequence ID" value="RAI37405.1"/>
    <property type="molecule type" value="Genomic_DNA"/>
</dbReference>
<organism evidence="3 4">
    <name type="scientific">Rhodoplanes elegans</name>
    <dbReference type="NCBI Taxonomy" id="29408"/>
    <lineage>
        <taxon>Bacteria</taxon>
        <taxon>Pseudomonadati</taxon>
        <taxon>Pseudomonadota</taxon>
        <taxon>Alphaproteobacteria</taxon>
        <taxon>Hyphomicrobiales</taxon>
        <taxon>Nitrobacteraceae</taxon>
        <taxon>Rhodoplanes</taxon>
    </lineage>
</organism>
<feature type="domain" description="DUF1468" evidence="2">
    <location>
        <begin position="12"/>
        <end position="153"/>
    </location>
</feature>
<keyword evidence="1" id="KW-0472">Membrane</keyword>
<dbReference type="RefSeq" id="WP_111358187.1">
    <property type="nucleotide sequence ID" value="NZ_NHSK01000052.1"/>
</dbReference>
<dbReference type="Proteomes" id="UP000248863">
    <property type="component" value="Unassembled WGS sequence"/>
</dbReference>
<dbReference type="InterPro" id="IPR009936">
    <property type="entry name" value="DUF1468"/>
</dbReference>
<dbReference type="AlphaFoldDB" id="A0A327KIS9"/>
<accession>A0A327KIS9</accession>
<feature type="transmembrane region" description="Helical" evidence="1">
    <location>
        <begin position="12"/>
        <end position="30"/>
    </location>
</feature>
<dbReference type="OrthoDB" id="7347328at2"/>
<keyword evidence="1" id="KW-0812">Transmembrane</keyword>